<protein>
    <recommendedName>
        <fullName evidence="4">Glycoside hydrolase</fullName>
    </recommendedName>
</protein>
<organism evidence="2 3">
    <name type="scientific">Arundinibacter roseus</name>
    <dbReference type="NCBI Taxonomy" id="2070510"/>
    <lineage>
        <taxon>Bacteria</taxon>
        <taxon>Pseudomonadati</taxon>
        <taxon>Bacteroidota</taxon>
        <taxon>Cytophagia</taxon>
        <taxon>Cytophagales</taxon>
        <taxon>Spirosomataceae</taxon>
        <taxon>Arundinibacter</taxon>
    </lineage>
</organism>
<feature type="signal peptide" evidence="1">
    <location>
        <begin position="1"/>
        <end position="24"/>
    </location>
</feature>
<dbReference type="Pfam" id="PF22612">
    <property type="entry name" value="GH113"/>
    <property type="match status" value="1"/>
</dbReference>
<evidence type="ECO:0000313" key="3">
    <source>
        <dbReference type="Proteomes" id="UP000295706"/>
    </source>
</evidence>
<dbReference type="EMBL" id="SMJU01000007">
    <property type="protein sequence ID" value="TDB64601.1"/>
    <property type="molecule type" value="Genomic_DNA"/>
</dbReference>
<keyword evidence="1" id="KW-0732">Signal</keyword>
<reference evidence="2 3" key="1">
    <citation type="submission" date="2019-02" db="EMBL/GenBank/DDBJ databases">
        <title>Arundinibacter roseus gen. nov., sp. nov., a new member of the family Cytophagaceae.</title>
        <authorList>
            <person name="Szuroczki S."/>
            <person name="Khayer B."/>
            <person name="Sproer C."/>
            <person name="Toumi M."/>
            <person name="Szabo A."/>
            <person name="Felfoldi T."/>
            <person name="Schumann P."/>
            <person name="Toth E."/>
        </authorList>
    </citation>
    <scope>NUCLEOTIDE SEQUENCE [LARGE SCALE GENOMIC DNA]</scope>
    <source>
        <strain evidence="2 3">DMA-k-7a</strain>
    </source>
</reference>
<sequence length="348" mass="40004">MNTFSKALLLIIVASLLASCSFRADKKFVYDGTKMKGVSFVAPRDSLSDSCYVPVRLLNAEWVSLMPYGFCEAESPNFVYGRDNQWKWWGESPKGVAHCVEMAHAKGLKVMLKPHLWIGHGVFTGHFDLKSEQDWQIFEKRYGDYLLDFARIADSTDVELYCIATEMQTFVKKRPEFWSRIIKEIKTIYKGKLTYAENWDAYADVPFWKELDYVGVDAYFPLSEGRAPTVTELRKGWKAHKAGLEKLSGTLQKPILFTEFGYVSTDFAAKKPWENDRSLPENEALQAAAYTAVFEEVWTEEWMAGGFVWKWFPMLQPGNRARDPFSPQHKAAEHVLRTYFGKDASAQR</sequence>
<dbReference type="InterPro" id="IPR017853">
    <property type="entry name" value="GH"/>
</dbReference>
<dbReference type="InterPro" id="IPR055151">
    <property type="entry name" value="GH113"/>
</dbReference>
<comment type="caution">
    <text evidence="2">The sequence shown here is derived from an EMBL/GenBank/DDBJ whole genome shotgun (WGS) entry which is preliminary data.</text>
</comment>
<evidence type="ECO:0000256" key="1">
    <source>
        <dbReference type="SAM" id="SignalP"/>
    </source>
</evidence>
<accession>A0A4R4KDK1</accession>
<dbReference type="Gene3D" id="3.20.20.80">
    <property type="entry name" value="Glycosidases"/>
    <property type="match status" value="1"/>
</dbReference>
<dbReference type="PROSITE" id="PS51257">
    <property type="entry name" value="PROKAR_LIPOPROTEIN"/>
    <property type="match status" value="1"/>
</dbReference>
<dbReference type="RefSeq" id="WP_132118309.1">
    <property type="nucleotide sequence ID" value="NZ_SMJU01000007.1"/>
</dbReference>
<keyword evidence="3" id="KW-1185">Reference proteome</keyword>
<dbReference type="OrthoDB" id="9773531at2"/>
<dbReference type="AlphaFoldDB" id="A0A4R4KDK1"/>
<evidence type="ECO:0000313" key="2">
    <source>
        <dbReference type="EMBL" id="TDB64601.1"/>
    </source>
</evidence>
<gene>
    <name evidence="2" type="ORF">EZE20_13095</name>
</gene>
<dbReference type="Proteomes" id="UP000295706">
    <property type="component" value="Unassembled WGS sequence"/>
</dbReference>
<feature type="chain" id="PRO_5020711498" description="Glycoside hydrolase" evidence="1">
    <location>
        <begin position="25"/>
        <end position="348"/>
    </location>
</feature>
<dbReference type="CDD" id="cd19608">
    <property type="entry name" value="GH113_mannanase-like"/>
    <property type="match status" value="1"/>
</dbReference>
<dbReference type="SUPFAM" id="SSF51445">
    <property type="entry name" value="(Trans)glycosidases"/>
    <property type="match status" value="1"/>
</dbReference>
<proteinExistence type="predicted"/>
<name>A0A4R4KDK1_9BACT</name>
<evidence type="ECO:0008006" key="4">
    <source>
        <dbReference type="Google" id="ProtNLM"/>
    </source>
</evidence>